<gene>
    <name evidence="5 7" type="primary">tsf</name>
    <name evidence="7" type="ORF">MOX91_04175</name>
</gene>
<dbReference type="PANTHER" id="PTHR11741:SF0">
    <property type="entry name" value="ELONGATION FACTOR TS, MITOCHONDRIAL"/>
    <property type="match status" value="1"/>
</dbReference>
<dbReference type="GO" id="GO:0003746">
    <property type="term" value="F:translation elongation factor activity"/>
    <property type="evidence" value="ECO:0007669"/>
    <property type="project" value="UniProtKB-KW"/>
</dbReference>
<dbReference type="InterPro" id="IPR036402">
    <property type="entry name" value="EF-Ts_dimer_sf"/>
</dbReference>
<evidence type="ECO:0000313" key="8">
    <source>
        <dbReference type="Proteomes" id="UP001275932"/>
    </source>
</evidence>
<dbReference type="Pfam" id="PF00889">
    <property type="entry name" value="EF_TS"/>
    <property type="match status" value="1"/>
</dbReference>
<comment type="subcellular location">
    <subcellularLocation>
        <location evidence="5">Cytoplasm</location>
    </subcellularLocation>
</comment>
<reference evidence="7 8" key="1">
    <citation type="submission" date="2022-03" db="EMBL/GenBank/DDBJ databases">
        <title>Novel taxa within the pig intestine.</title>
        <authorList>
            <person name="Wylensek D."/>
            <person name="Bishof K."/>
            <person name="Afrizal A."/>
            <person name="Clavel T."/>
        </authorList>
    </citation>
    <scope>NUCLEOTIDE SEQUENCE [LARGE SCALE GENOMIC DNA]</scope>
    <source>
        <strain evidence="7 8">CLA-KB-P66</strain>
    </source>
</reference>
<evidence type="ECO:0000256" key="1">
    <source>
        <dbReference type="ARBA" id="ARBA00005532"/>
    </source>
</evidence>
<keyword evidence="5" id="KW-0963">Cytoplasm</keyword>
<organism evidence="7 8">
    <name type="scientific">Intestinicryptomonas porci</name>
    <dbReference type="NCBI Taxonomy" id="2926320"/>
    <lineage>
        <taxon>Bacteria</taxon>
        <taxon>Pseudomonadati</taxon>
        <taxon>Verrucomicrobiota</taxon>
        <taxon>Opitutia</taxon>
        <taxon>Opitutales</taxon>
        <taxon>Intestinicryptomonaceae</taxon>
        <taxon>Intestinicryptomonas</taxon>
    </lineage>
</organism>
<dbReference type="NCBIfam" id="TIGR00116">
    <property type="entry name" value="tsf"/>
    <property type="match status" value="1"/>
</dbReference>
<dbReference type="Gene3D" id="1.10.8.10">
    <property type="entry name" value="DNA helicase RuvA subunit, C-terminal domain"/>
    <property type="match status" value="1"/>
</dbReference>
<comment type="caution">
    <text evidence="7">The sequence shown here is derived from an EMBL/GenBank/DDBJ whole genome shotgun (WGS) entry which is preliminary data.</text>
</comment>
<comment type="function">
    <text evidence="5">Associates with the EF-Tu.GDP complex and induces the exchange of GDP to GTP. It remains bound to the aminoacyl-tRNA.EF-Tu.GTP complex up to the GTP hydrolysis stage on the ribosome.</text>
</comment>
<evidence type="ECO:0000256" key="3">
    <source>
        <dbReference type="ARBA" id="ARBA00022768"/>
    </source>
</evidence>
<dbReference type="PANTHER" id="PTHR11741">
    <property type="entry name" value="ELONGATION FACTOR TS"/>
    <property type="match status" value="1"/>
</dbReference>
<evidence type="ECO:0000256" key="4">
    <source>
        <dbReference type="ARBA" id="ARBA00022917"/>
    </source>
</evidence>
<protein>
    <recommendedName>
        <fullName evidence="2 5">Elongation factor Ts</fullName>
        <shortName evidence="5">EF-Ts</shortName>
    </recommendedName>
</protein>
<proteinExistence type="inferred from homology"/>
<evidence type="ECO:0000313" key="7">
    <source>
        <dbReference type="EMBL" id="MDX8415377.1"/>
    </source>
</evidence>
<dbReference type="SUPFAM" id="SSF54713">
    <property type="entry name" value="Elongation factor Ts (EF-Ts), dimerisation domain"/>
    <property type="match status" value="1"/>
</dbReference>
<dbReference type="Gene3D" id="3.30.479.20">
    <property type="entry name" value="Elongation factor Ts, dimerisation domain"/>
    <property type="match status" value="1"/>
</dbReference>
<dbReference type="InterPro" id="IPR001816">
    <property type="entry name" value="Transl_elong_EFTs/EF1B"/>
</dbReference>
<dbReference type="InterPro" id="IPR018101">
    <property type="entry name" value="Transl_elong_Ts_CS"/>
</dbReference>
<keyword evidence="8" id="KW-1185">Reference proteome</keyword>
<dbReference type="PROSITE" id="PS01126">
    <property type="entry name" value="EF_TS_1"/>
    <property type="match status" value="1"/>
</dbReference>
<keyword evidence="4 5" id="KW-0648">Protein biosynthesis</keyword>
<dbReference type="EMBL" id="JALBUT010000004">
    <property type="protein sequence ID" value="MDX8415377.1"/>
    <property type="molecule type" value="Genomic_DNA"/>
</dbReference>
<keyword evidence="3 5" id="KW-0251">Elongation factor</keyword>
<dbReference type="InterPro" id="IPR014039">
    <property type="entry name" value="Transl_elong_EFTs/EF1B_dimer"/>
</dbReference>
<dbReference type="RefSeq" id="WP_370396824.1">
    <property type="nucleotide sequence ID" value="NZ_JALBUT010000004.1"/>
</dbReference>
<evidence type="ECO:0000256" key="2">
    <source>
        <dbReference type="ARBA" id="ARBA00016956"/>
    </source>
</evidence>
<feature type="domain" description="Translation elongation factor EFTs/EF1B dimerisation" evidence="6">
    <location>
        <begin position="45"/>
        <end position="197"/>
    </location>
</feature>
<evidence type="ECO:0000256" key="5">
    <source>
        <dbReference type="HAMAP-Rule" id="MF_00050"/>
    </source>
</evidence>
<sequence>MAEINAKMVNDLRARTGAGMMDCKKALVETNGDADAAVEVLRKKGAAIADKKAGRTASQGLVSAYIHSNNKVGVLIEVACESDFVAKNADFQSFVKDLCMHIAAVAPICISREEVPAELVAKEREIAMAQLAEDKKPDNIKEKIVEGKLDKYYKSVCLLEQPFVKDDSHTVKEVLTNKIATIGEKLEIKRFTRYQIG</sequence>
<dbReference type="Gene3D" id="1.10.286.20">
    <property type="match status" value="1"/>
</dbReference>
<name>A0ABU4WIQ8_9BACT</name>
<dbReference type="HAMAP" id="MF_00050">
    <property type="entry name" value="EF_Ts"/>
    <property type="match status" value="1"/>
</dbReference>
<dbReference type="CDD" id="cd14275">
    <property type="entry name" value="UBA_EF-Ts"/>
    <property type="match status" value="1"/>
</dbReference>
<evidence type="ECO:0000259" key="6">
    <source>
        <dbReference type="Pfam" id="PF00889"/>
    </source>
</evidence>
<feature type="region of interest" description="Involved in Mg(2+) ion dislocation from EF-Tu" evidence="5">
    <location>
        <begin position="82"/>
        <end position="85"/>
    </location>
</feature>
<accession>A0ABU4WIQ8</accession>
<comment type="similarity">
    <text evidence="1 5">Belongs to the EF-Ts family.</text>
</comment>
<dbReference type="Proteomes" id="UP001275932">
    <property type="component" value="Unassembled WGS sequence"/>
</dbReference>
<dbReference type="SUPFAM" id="SSF46934">
    <property type="entry name" value="UBA-like"/>
    <property type="match status" value="1"/>
</dbReference>
<dbReference type="InterPro" id="IPR009060">
    <property type="entry name" value="UBA-like_sf"/>
</dbReference>